<sequence length="72" mass="8133">MTSEPESCIDDTHFMGDDDEMPDMALLRVLGANTLFTDSFKTFAFLHALFGVFDHLQRVDEPGSKDFTQKTT</sequence>
<protein>
    <submittedName>
        <fullName evidence="1">Uncharacterized protein</fullName>
    </submittedName>
</protein>
<dbReference type="AlphaFoldDB" id="A0AA36GIN4"/>
<dbReference type="EMBL" id="CATQJA010002709">
    <property type="protein sequence ID" value="CAJ0587017.1"/>
    <property type="molecule type" value="Genomic_DNA"/>
</dbReference>
<evidence type="ECO:0000313" key="1">
    <source>
        <dbReference type="EMBL" id="CAJ0587017.1"/>
    </source>
</evidence>
<gene>
    <name evidence="1" type="ORF">MSPICULIGERA_LOCUS24997</name>
</gene>
<reference evidence="1" key="1">
    <citation type="submission" date="2023-06" db="EMBL/GenBank/DDBJ databases">
        <authorList>
            <person name="Delattre M."/>
        </authorList>
    </citation>
    <scope>NUCLEOTIDE SEQUENCE</scope>
    <source>
        <strain evidence="1">AF72</strain>
    </source>
</reference>
<evidence type="ECO:0000313" key="2">
    <source>
        <dbReference type="Proteomes" id="UP001177023"/>
    </source>
</evidence>
<feature type="non-terminal residue" evidence="1">
    <location>
        <position position="1"/>
    </location>
</feature>
<comment type="caution">
    <text evidence="1">The sequence shown here is derived from an EMBL/GenBank/DDBJ whole genome shotgun (WGS) entry which is preliminary data.</text>
</comment>
<keyword evidence="2" id="KW-1185">Reference proteome</keyword>
<proteinExistence type="predicted"/>
<dbReference type="Proteomes" id="UP001177023">
    <property type="component" value="Unassembled WGS sequence"/>
</dbReference>
<accession>A0AA36GIN4</accession>
<name>A0AA36GIN4_9BILA</name>
<organism evidence="1 2">
    <name type="scientific">Mesorhabditis spiculigera</name>
    <dbReference type="NCBI Taxonomy" id="96644"/>
    <lineage>
        <taxon>Eukaryota</taxon>
        <taxon>Metazoa</taxon>
        <taxon>Ecdysozoa</taxon>
        <taxon>Nematoda</taxon>
        <taxon>Chromadorea</taxon>
        <taxon>Rhabditida</taxon>
        <taxon>Rhabditina</taxon>
        <taxon>Rhabditomorpha</taxon>
        <taxon>Rhabditoidea</taxon>
        <taxon>Rhabditidae</taxon>
        <taxon>Mesorhabditinae</taxon>
        <taxon>Mesorhabditis</taxon>
    </lineage>
</organism>